<dbReference type="Proteomes" id="UP000199227">
    <property type="component" value="Unassembled WGS sequence"/>
</dbReference>
<dbReference type="GO" id="GO:0003723">
    <property type="term" value="F:RNA binding"/>
    <property type="evidence" value="ECO:0007669"/>
    <property type="project" value="UniProtKB-KW"/>
</dbReference>
<sequence>MNITFTNDSWNEYLYWQKTDKQILKKINQLLNDIKRTPFSGIGKPEPLKFELSGCWSRRITNEHRLVYEVTEYSIVVISCKYHY</sequence>
<dbReference type="Gene3D" id="3.30.2310.20">
    <property type="entry name" value="RelE-like"/>
    <property type="match status" value="1"/>
</dbReference>
<evidence type="ECO:0000256" key="5">
    <source>
        <dbReference type="ARBA" id="ARBA00022759"/>
    </source>
</evidence>
<dbReference type="SUPFAM" id="SSF143011">
    <property type="entry name" value="RelE-like"/>
    <property type="match status" value="1"/>
</dbReference>
<evidence type="ECO:0000256" key="3">
    <source>
        <dbReference type="ARBA" id="ARBA00022649"/>
    </source>
</evidence>
<protein>
    <recommendedName>
        <fullName evidence="2">Toxin YoeB</fullName>
    </recommendedName>
    <alternativeName>
        <fullName evidence="10">Putative endoribonuclease YoeB</fullName>
    </alternativeName>
    <alternativeName>
        <fullName evidence="8 9">Putative mRNA interferase YoeB</fullName>
    </alternativeName>
</protein>
<dbReference type="PANTHER" id="PTHR38039">
    <property type="entry name" value="TOXIN YOEB"/>
    <property type="match status" value="1"/>
</dbReference>
<comment type="similarity">
    <text evidence="1">Belongs to the YoeB family.</text>
</comment>
<dbReference type="GO" id="GO:0098795">
    <property type="term" value="P:global gene silencing by mRNA cleavage"/>
    <property type="evidence" value="ECO:0007669"/>
    <property type="project" value="TreeGrafter"/>
</dbReference>
<evidence type="ECO:0000256" key="4">
    <source>
        <dbReference type="ARBA" id="ARBA00022722"/>
    </source>
</evidence>
<evidence type="ECO:0000256" key="2">
    <source>
        <dbReference type="ARBA" id="ARBA00017742"/>
    </source>
</evidence>
<dbReference type="PANTHER" id="PTHR38039:SF1">
    <property type="entry name" value="TOXIN YOEB"/>
    <property type="match status" value="1"/>
</dbReference>
<evidence type="ECO:0000256" key="8">
    <source>
        <dbReference type="ARBA" id="ARBA00030388"/>
    </source>
</evidence>
<accession>A0A1I5QAG2</accession>
<name>A0A1I5QAG2_9BACT</name>
<evidence type="ECO:0000256" key="9">
    <source>
        <dbReference type="ARBA" id="ARBA00079979"/>
    </source>
</evidence>
<dbReference type="AlphaFoldDB" id="A0A1I5QAG2"/>
<dbReference type="NCBIfam" id="TIGR02116">
    <property type="entry name" value="toxin_Txe_YoeB"/>
    <property type="match status" value="1"/>
</dbReference>
<evidence type="ECO:0000256" key="6">
    <source>
        <dbReference type="ARBA" id="ARBA00022801"/>
    </source>
</evidence>
<organism evidence="11 12">
    <name type="scientific">Hydrogenimonas thermophila</name>
    <dbReference type="NCBI Taxonomy" id="223786"/>
    <lineage>
        <taxon>Bacteria</taxon>
        <taxon>Pseudomonadati</taxon>
        <taxon>Campylobacterota</taxon>
        <taxon>Epsilonproteobacteria</taxon>
        <taxon>Campylobacterales</taxon>
        <taxon>Hydrogenimonadaceae</taxon>
        <taxon>Hydrogenimonas</taxon>
    </lineage>
</organism>
<evidence type="ECO:0000313" key="11">
    <source>
        <dbReference type="EMBL" id="SFP43000.1"/>
    </source>
</evidence>
<dbReference type="InterPro" id="IPR035093">
    <property type="entry name" value="RelE/ParE_toxin_dom_sf"/>
</dbReference>
<dbReference type="RefSeq" id="WP_092912516.1">
    <property type="nucleotide sequence ID" value="NZ_CP136592.1"/>
</dbReference>
<keyword evidence="4" id="KW-0540">Nuclease</keyword>
<gene>
    <name evidence="11" type="ORF">SAMN05216234_1199</name>
</gene>
<keyword evidence="3" id="KW-1277">Toxin-antitoxin system</keyword>
<dbReference type="GO" id="GO:0006401">
    <property type="term" value="P:RNA catabolic process"/>
    <property type="evidence" value="ECO:0007669"/>
    <property type="project" value="InterPro"/>
</dbReference>
<dbReference type="EMBL" id="FOXB01000019">
    <property type="protein sequence ID" value="SFP43000.1"/>
    <property type="molecule type" value="Genomic_DNA"/>
</dbReference>
<evidence type="ECO:0000256" key="1">
    <source>
        <dbReference type="ARBA" id="ARBA00008172"/>
    </source>
</evidence>
<keyword evidence="12" id="KW-1185">Reference proteome</keyword>
<keyword evidence="7" id="KW-0694">RNA-binding</keyword>
<proteinExistence type="inferred from homology"/>
<dbReference type="FunFam" id="3.30.2310.20:FF:000001">
    <property type="entry name" value="Addiction module toxin, Txe/YoeB family"/>
    <property type="match status" value="1"/>
</dbReference>
<dbReference type="GO" id="GO:0004519">
    <property type="term" value="F:endonuclease activity"/>
    <property type="evidence" value="ECO:0007669"/>
    <property type="project" value="UniProtKB-KW"/>
</dbReference>
<dbReference type="GO" id="GO:0016787">
    <property type="term" value="F:hydrolase activity"/>
    <property type="evidence" value="ECO:0007669"/>
    <property type="project" value="UniProtKB-KW"/>
</dbReference>
<dbReference type="OrthoDB" id="9801102at2"/>
<dbReference type="InterPro" id="IPR009614">
    <property type="entry name" value="YoeB_toxin"/>
</dbReference>
<evidence type="ECO:0000256" key="10">
    <source>
        <dbReference type="ARBA" id="ARBA00080029"/>
    </source>
</evidence>
<evidence type="ECO:0000256" key="7">
    <source>
        <dbReference type="ARBA" id="ARBA00022884"/>
    </source>
</evidence>
<evidence type="ECO:0000313" key="12">
    <source>
        <dbReference type="Proteomes" id="UP000199227"/>
    </source>
</evidence>
<dbReference type="STRING" id="223786.SAMN05216234_1199"/>
<keyword evidence="5" id="KW-0255">Endonuclease</keyword>
<keyword evidence="6" id="KW-0378">Hydrolase</keyword>
<dbReference type="Pfam" id="PF06769">
    <property type="entry name" value="YoeB_toxin"/>
    <property type="match status" value="1"/>
</dbReference>
<reference evidence="11 12" key="1">
    <citation type="submission" date="2016-10" db="EMBL/GenBank/DDBJ databases">
        <authorList>
            <person name="de Groot N.N."/>
        </authorList>
    </citation>
    <scope>NUCLEOTIDE SEQUENCE [LARGE SCALE GENOMIC DNA]</scope>
    <source>
        <strain evidence="11 12">EP1-55-1</strain>
    </source>
</reference>